<gene>
    <name evidence="2" type="ORF">AT959_06545</name>
</gene>
<keyword evidence="3" id="KW-1185">Reference proteome</keyword>
<organism evidence="2 3">
    <name type="scientific">Dechloromonas denitrificans</name>
    <dbReference type="NCBI Taxonomy" id="281362"/>
    <lineage>
        <taxon>Bacteria</taxon>
        <taxon>Pseudomonadati</taxon>
        <taxon>Pseudomonadota</taxon>
        <taxon>Betaproteobacteria</taxon>
        <taxon>Rhodocyclales</taxon>
        <taxon>Azonexaceae</taxon>
        <taxon>Dechloromonas</taxon>
    </lineage>
</organism>
<name>A0A133XK74_9RHOO</name>
<feature type="domain" description="DUF4357" evidence="1">
    <location>
        <begin position="222"/>
        <end position="275"/>
    </location>
</feature>
<dbReference type="Pfam" id="PF14267">
    <property type="entry name" value="DUF4357"/>
    <property type="match status" value="1"/>
</dbReference>
<proteinExistence type="predicted"/>
<dbReference type="EMBL" id="LODL01000013">
    <property type="protein sequence ID" value="KXB31333.1"/>
    <property type="molecule type" value="Genomic_DNA"/>
</dbReference>
<dbReference type="CDD" id="cd10447">
    <property type="entry name" value="GIY-YIG_unchar_2"/>
    <property type="match status" value="1"/>
</dbReference>
<evidence type="ECO:0000313" key="3">
    <source>
        <dbReference type="Proteomes" id="UP000070186"/>
    </source>
</evidence>
<reference evidence="2 3" key="1">
    <citation type="submission" date="2015-12" db="EMBL/GenBank/DDBJ databases">
        <title>Nitrous oxide reduction kinetics distinguish bacteria harboring typical versus atypical NosZ.</title>
        <authorList>
            <person name="Yoon S."/>
            <person name="Nissen S."/>
            <person name="Park D."/>
            <person name="Sanford R.A."/>
            <person name="Loeffler F.E."/>
        </authorList>
    </citation>
    <scope>NUCLEOTIDE SEQUENCE [LARGE SCALE GENOMIC DNA]</scope>
    <source>
        <strain evidence="2 3">ATCC BAA-841</strain>
    </source>
</reference>
<sequence>MPSATIKIFLVHGDAKRLRTAELSNWTGKAVAAPRNEFDGLLARDEAAGSGVYFLTGLDPETGRSAVYIGEAEAIRDRLKSHLEKDFWNHIVFFVSKDENLTKAHIRYLEGRLIEQAKQAGRAVVTNSQGSGAKLPESDREDMEIFLQKIHQLMPALGTDFLVPTTVHQEATAKKDILIYELKGLKATATQNAAGFVVFKNSQAALEERPAAHKYPWVVNFRKRLIDDGTLVANGKALTFSKDTEFPSPSTAAAVVCGGTANGLTVWKNKDGKTLKELESV</sequence>
<accession>A0A133XK74</accession>
<dbReference type="Proteomes" id="UP000070186">
    <property type="component" value="Unassembled WGS sequence"/>
</dbReference>
<comment type="caution">
    <text evidence="2">The sequence shown here is derived from an EMBL/GenBank/DDBJ whole genome shotgun (WGS) entry which is preliminary data.</text>
</comment>
<protein>
    <recommendedName>
        <fullName evidence="1">DUF4357 domain-containing protein</fullName>
    </recommendedName>
</protein>
<dbReference type="STRING" id="281362.AT959_06545"/>
<evidence type="ECO:0000313" key="2">
    <source>
        <dbReference type="EMBL" id="KXB31333.1"/>
    </source>
</evidence>
<evidence type="ECO:0000259" key="1">
    <source>
        <dbReference type="Pfam" id="PF14267"/>
    </source>
</evidence>
<dbReference type="AlphaFoldDB" id="A0A133XK74"/>
<dbReference type="InterPro" id="IPR025579">
    <property type="entry name" value="DUF4357"/>
</dbReference>